<feature type="domain" description="HD Cas3-type" evidence="11">
    <location>
        <begin position="7"/>
        <end position="191"/>
    </location>
</feature>
<dbReference type="InterPro" id="IPR054712">
    <property type="entry name" value="Cas3-like_dom"/>
</dbReference>
<dbReference type="InterPro" id="IPR027417">
    <property type="entry name" value="P-loop_NTPase"/>
</dbReference>
<keyword evidence="3" id="KW-0540">Nuclease</keyword>
<evidence type="ECO:0000313" key="12">
    <source>
        <dbReference type="EMBL" id="AFV12618.1"/>
    </source>
</evidence>
<dbReference type="HOGENOM" id="CLU_010123_1_1_9"/>
<evidence type="ECO:0000256" key="9">
    <source>
        <dbReference type="ARBA" id="ARBA00023118"/>
    </source>
</evidence>
<keyword evidence="5" id="KW-0547">Nucleotide-binding</keyword>
<comment type="similarity">
    <text evidence="2">In the central section; belongs to the CRISPR-associated helicase Cas3 family.</text>
</comment>
<dbReference type="PANTHER" id="PTHR47963:SF9">
    <property type="entry name" value="CRISPR-ASSOCIATED ENDONUCLEASE_HELICASE CAS3"/>
    <property type="match status" value="1"/>
</dbReference>
<dbReference type="Pfam" id="PF01966">
    <property type="entry name" value="HD"/>
    <property type="match status" value="1"/>
</dbReference>
<sequence length="755" mass="85664">MSPGEVYSHKGKRLEQHLLETAELAQKIARHFRLELEEGERWALLLHDLAKAHPLFQKHLLQQKGRFGHAAPSAALVLGLTGDLLCTEAVRRHHSSLENLDEAKKFWFCWDYQENACGVIGKIPVWNGAEAVMEALGHQLAKWGELLPAQADWDELIFERVEFFPPDEEKMEEAWLRLRMLYSLLVTADRYNAAVGREMEYHPLRIDQKRVEDFAASLRGRPLAEWRQQVREEVVRKAEEVLKKPGIYTLTLPTGAGKTLVGLELAMLAAERFAATGIIYVLPFISLVEQNADVARVLFKDASPVREDHYLSEVAGEEGDPENSSPQERFLSFFRYWQEPVVITTMAKFWEVLYSPKGNDTMSLHRLSRAVVILDEPQAIPSCYWQGFGKTLNLLSEKLNTTFILMTATQPEIAQGLELAPRPYFFPMIRHRFEWRRERLTVPELLGSPDVISKLLAKSALLVFNTHRSALLAYLELQSRGVTSYFLSGWVTPLDRRATLQQIREDESAGKPARLVSTQVVEAGVDLDFQFVYRDLGPLDSIIQVAGRCNRHGKREQGEVLVCELCDENGRSYAGYVYDSTLLVATKAVLKDSFDERDCPGMVAAYYRKVREITAENPLWEDISSGRWGEFHDLIEKEERGEATLVVAYEGVENDLDLLSRQAAPDEDVMRMVEQKREASRRLGLHAVSVPVKMLEEWLLRVGGMIYGAESGDILRKVSSGIYLVQGEGIGRIYSRRTGFMPPDLEAAGDGVDDW</sequence>
<evidence type="ECO:0000256" key="1">
    <source>
        <dbReference type="ARBA" id="ARBA00006847"/>
    </source>
</evidence>
<keyword evidence="4" id="KW-0479">Metal-binding</keyword>
<dbReference type="CDD" id="cd09641">
    <property type="entry name" value="Cas3''_I"/>
    <property type="match status" value="1"/>
</dbReference>
<dbReference type="InterPro" id="IPR001650">
    <property type="entry name" value="Helicase_C-like"/>
</dbReference>
<evidence type="ECO:0000256" key="5">
    <source>
        <dbReference type="ARBA" id="ARBA00022741"/>
    </source>
</evidence>
<keyword evidence="9" id="KW-0051">Antiviral defense</keyword>
<evidence type="ECO:0000256" key="6">
    <source>
        <dbReference type="ARBA" id="ARBA00022801"/>
    </source>
</evidence>
<accession>K4LIA0</accession>
<keyword evidence="12" id="KW-0255">Endonuclease</keyword>
<dbReference type="PROSITE" id="PS51643">
    <property type="entry name" value="HD_CAS3"/>
    <property type="match status" value="1"/>
</dbReference>
<evidence type="ECO:0000256" key="2">
    <source>
        <dbReference type="ARBA" id="ARBA00009046"/>
    </source>
</evidence>
<evidence type="ECO:0000256" key="7">
    <source>
        <dbReference type="ARBA" id="ARBA00022806"/>
    </source>
</evidence>
<dbReference type="CDD" id="cd17930">
    <property type="entry name" value="DEXHc_cas3"/>
    <property type="match status" value="1"/>
</dbReference>
<comment type="similarity">
    <text evidence="1">In the N-terminal section; belongs to the CRISPR-associated nuclease Cas3-HD family.</text>
</comment>
<dbReference type="GO" id="GO:0003723">
    <property type="term" value="F:RNA binding"/>
    <property type="evidence" value="ECO:0007669"/>
    <property type="project" value="TreeGrafter"/>
</dbReference>
<dbReference type="Proteomes" id="UP000000467">
    <property type="component" value="Chromosome"/>
</dbReference>
<dbReference type="GO" id="GO:0046872">
    <property type="term" value="F:metal ion binding"/>
    <property type="evidence" value="ECO:0007669"/>
    <property type="project" value="UniProtKB-KW"/>
</dbReference>
<dbReference type="Pfam" id="PF00270">
    <property type="entry name" value="DEAD"/>
    <property type="match status" value="1"/>
</dbReference>
<dbReference type="InterPro" id="IPR014001">
    <property type="entry name" value="Helicase_ATP-bd"/>
</dbReference>
<evidence type="ECO:0000256" key="4">
    <source>
        <dbReference type="ARBA" id="ARBA00022723"/>
    </source>
</evidence>
<dbReference type="Gene3D" id="3.40.50.300">
    <property type="entry name" value="P-loop containing nucleotide triphosphate hydrolases"/>
    <property type="match status" value="2"/>
</dbReference>
<evidence type="ECO:0000256" key="3">
    <source>
        <dbReference type="ARBA" id="ARBA00022722"/>
    </source>
</evidence>
<dbReference type="InterPro" id="IPR038257">
    <property type="entry name" value="CRISPR-assoc_Cas3_HD_sf"/>
</dbReference>
<gene>
    <name evidence="12" type="primary">cas3#</name>
    <name evidence="12" type="ordered locus">Tph_c24410</name>
</gene>
<dbReference type="SMART" id="SM00487">
    <property type="entry name" value="DEXDc"/>
    <property type="match status" value="1"/>
</dbReference>
<evidence type="ECO:0000259" key="10">
    <source>
        <dbReference type="PROSITE" id="PS51192"/>
    </source>
</evidence>
<dbReference type="InterPro" id="IPR006474">
    <property type="entry name" value="Helicase_Cas3_CRISPR-ass_core"/>
</dbReference>
<dbReference type="AlphaFoldDB" id="K4LIA0"/>
<dbReference type="InterPro" id="IPR011545">
    <property type="entry name" value="DEAD/DEAH_box_helicase_dom"/>
</dbReference>
<protein>
    <submittedName>
        <fullName evidence="12">CRISPR-associated endonuclease Cas3-HD</fullName>
        <ecNumber evidence="12">3.6.-.-</ecNumber>
    </submittedName>
</protein>
<dbReference type="EC" id="3.6.-.-" evidence="12"/>
<proteinExistence type="inferred from homology"/>
<dbReference type="KEGG" id="tpz:Tph_c24410"/>
<dbReference type="GO" id="GO:0004519">
    <property type="term" value="F:endonuclease activity"/>
    <property type="evidence" value="ECO:0007669"/>
    <property type="project" value="UniProtKB-KW"/>
</dbReference>
<dbReference type="SUPFAM" id="SSF52540">
    <property type="entry name" value="P-loop containing nucleoside triphosphate hydrolases"/>
    <property type="match status" value="1"/>
</dbReference>
<keyword evidence="7" id="KW-0347">Helicase</keyword>
<dbReference type="GO" id="GO:0016787">
    <property type="term" value="F:hydrolase activity"/>
    <property type="evidence" value="ECO:0007669"/>
    <property type="project" value="UniProtKB-KW"/>
</dbReference>
<dbReference type="PROSITE" id="PS51192">
    <property type="entry name" value="HELICASE_ATP_BIND_1"/>
    <property type="match status" value="1"/>
</dbReference>
<dbReference type="Pfam" id="PF22590">
    <property type="entry name" value="Cas3-like_C_2"/>
    <property type="match status" value="1"/>
</dbReference>
<reference evidence="12 13" key="1">
    <citation type="journal article" date="2012" name="BMC Genomics">
        <title>Genome-guided analysis of physiological and morphological traits of the fermentative acetate oxidizer Thermacetogenium phaeum.</title>
        <authorList>
            <person name="Oehler D."/>
            <person name="Poehlein A."/>
            <person name="Leimbach A."/>
            <person name="Muller N."/>
            <person name="Daniel R."/>
            <person name="Gottschalk G."/>
            <person name="Schink B."/>
        </authorList>
    </citation>
    <scope>NUCLEOTIDE SEQUENCE [LARGE SCALE GENOMIC DNA]</scope>
    <source>
        <strain evidence="13">ATCC BAA-254 / DSM 26808 / PB</strain>
    </source>
</reference>
<evidence type="ECO:0000256" key="8">
    <source>
        <dbReference type="ARBA" id="ARBA00022840"/>
    </source>
</evidence>
<dbReference type="GO" id="GO:0003724">
    <property type="term" value="F:RNA helicase activity"/>
    <property type="evidence" value="ECO:0007669"/>
    <property type="project" value="TreeGrafter"/>
</dbReference>
<dbReference type="GO" id="GO:0051607">
    <property type="term" value="P:defense response to virus"/>
    <property type="evidence" value="ECO:0007669"/>
    <property type="project" value="UniProtKB-KW"/>
</dbReference>
<dbReference type="STRING" id="1089553.Tph_c24410"/>
<dbReference type="InterPro" id="IPR006674">
    <property type="entry name" value="HD_domain"/>
</dbReference>
<dbReference type="InterPro" id="IPR006483">
    <property type="entry name" value="CRISPR-assoc_Cas3_HD"/>
</dbReference>
<dbReference type="NCBIfam" id="TIGR01596">
    <property type="entry name" value="cas3_HD"/>
    <property type="match status" value="1"/>
</dbReference>
<dbReference type="RefSeq" id="WP_015051480.1">
    <property type="nucleotide sequence ID" value="NC_018870.1"/>
</dbReference>
<dbReference type="eggNOG" id="COG1203">
    <property type="taxonomic scope" value="Bacteria"/>
</dbReference>
<dbReference type="InterPro" id="IPR050547">
    <property type="entry name" value="DEAD_box_RNA_helicases"/>
</dbReference>
<keyword evidence="6 12" id="KW-0378">Hydrolase</keyword>
<dbReference type="eggNOG" id="COG1713">
    <property type="taxonomic scope" value="Bacteria"/>
</dbReference>
<keyword evidence="8" id="KW-0067">ATP-binding</keyword>
<dbReference type="OrthoDB" id="9810236at2"/>
<evidence type="ECO:0000313" key="13">
    <source>
        <dbReference type="Proteomes" id="UP000000467"/>
    </source>
</evidence>
<dbReference type="Gene3D" id="1.10.3210.30">
    <property type="match status" value="1"/>
</dbReference>
<feature type="domain" description="Helicase ATP-binding" evidence="10">
    <location>
        <begin position="239"/>
        <end position="428"/>
    </location>
</feature>
<dbReference type="SUPFAM" id="SSF109604">
    <property type="entry name" value="HD-domain/PDEase-like"/>
    <property type="match status" value="1"/>
</dbReference>
<dbReference type="GO" id="GO:0005524">
    <property type="term" value="F:ATP binding"/>
    <property type="evidence" value="ECO:0007669"/>
    <property type="project" value="UniProtKB-KW"/>
</dbReference>
<evidence type="ECO:0000259" key="11">
    <source>
        <dbReference type="PROSITE" id="PS51643"/>
    </source>
</evidence>
<keyword evidence="13" id="KW-1185">Reference proteome</keyword>
<dbReference type="PANTHER" id="PTHR47963">
    <property type="entry name" value="DEAD-BOX ATP-DEPENDENT RNA HELICASE 47, MITOCHONDRIAL"/>
    <property type="match status" value="1"/>
</dbReference>
<name>K4LIA0_THEPS</name>
<dbReference type="NCBIfam" id="TIGR01587">
    <property type="entry name" value="cas3_core"/>
    <property type="match status" value="1"/>
</dbReference>
<dbReference type="SMART" id="SM00490">
    <property type="entry name" value="HELICc"/>
    <property type="match status" value="1"/>
</dbReference>
<organism evidence="12 13">
    <name type="scientific">Thermacetogenium phaeum (strain ATCC BAA-254 / DSM 26808 / PB)</name>
    <dbReference type="NCBI Taxonomy" id="1089553"/>
    <lineage>
        <taxon>Bacteria</taxon>
        <taxon>Bacillati</taxon>
        <taxon>Bacillota</taxon>
        <taxon>Clostridia</taxon>
        <taxon>Thermoanaerobacterales</taxon>
        <taxon>Thermoanaerobacteraceae</taxon>
        <taxon>Thermacetogenium</taxon>
    </lineage>
</organism>
<dbReference type="EMBL" id="CP003732">
    <property type="protein sequence ID" value="AFV12618.1"/>
    <property type="molecule type" value="Genomic_DNA"/>
</dbReference>